<evidence type="ECO:0000259" key="2">
    <source>
        <dbReference type="PROSITE" id="PS50994"/>
    </source>
</evidence>
<dbReference type="EMBL" id="JBANAX010000260">
    <property type="protein sequence ID" value="KAL1216653.1"/>
    <property type="molecule type" value="Genomic_DNA"/>
</dbReference>
<dbReference type="PANTHER" id="PTHR42648:SF31">
    <property type="entry name" value="RNA-DIRECTED DNA POLYMERASE"/>
    <property type="match status" value="1"/>
</dbReference>
<dbReference type="InterPro" id="IPR039537">
    <property type="entry name" value="Retrotran_Ty1/copia-like"/>
</dbReference>
<evidence type="ECO:0000313" key="3">
    <source>
        <dbReference type="EMBL" id="KAL1216653.1"/>
    </source>
</evidence>
<name>A0ABD1BDC1_CARAN</name>
<gene>
    <name evidence="3" type="ORF">V5N11_029375</name>
</gene>
<dbReference type="InterPro" id="IPR012337">
    <property type="entry name" value="RNaseH-like_sf"/>
</dbReference>
<dbReference type="Pfam" id="PF25597">
    <property type="entry name" value="SH3_retrovirus"/>
    <property type="match status" value="1"/>
</dbReference>
<evidence type="ECO:0000256" key="1">
    <source>
        <dbReference type="SAM" id="MobiDB-lite"/>
    </source>
</evidence>
<dbReference type="SUPFAM" id="SSF53098">
    <property type="entry name" value="Ribonuclease H-like"/>
    <property type="match status" value="1"/>
</dbReference>
<dbReference type="PROSITE" id="PS50994">
    <property type="entry name" value="INTEGRASE"/>
    <property type="match status" value="1"/>
</dbReference>
<proteinExistence type="predicted"/>
<dbReference type="InterPro" id="IPR057670">
    <property type="entry name" value="SH3_retrovirus"/>
</dbReference>
<sequence>MVDRQFNKKLLSVRSDNGTEFMILTNYFRSLGINHETSCVGTPQQNGRAERKHRHILNVARALRFQANLPIQFWGECILTAGYLINRTPSTVIGGKTPFEMLYNKVPDYAHLRVFGSLCYSHNQAHKGDKFASRSRKCAFVGYPYGKKGWRLYDLETKDFFVSRDVIFYEDHFPFIITASVLEHGINDEDELWAPLYNTQILEEENWASPVQGPQRVSDTAHLNPSVAEPSIESSSSSSQTTPTPELSNSSNTETRFTPDIVPSGSLENESDREAPPTPLPVAPPQPPQPVPLIPPVVEPVLAAPVPLPPVRQST</sequence>
<comment type="caution">
    <text evidence="3">The sequence shown here is derived from an EMBL/GenBank/DDBJ whole genome shotgun (WGS) entry which is preliminary data.</text>
</comment>
<keyword evidence="4" id="KW-1185">Reference proteome</keyword>
<evidence type="ECO:0000313" key="4">
    <source>
        <dbReference type="Proteomes" id="UP001558713"/>
    </source>
</evidence>
<dbReference type="Proteomes" id="UP001558713">
    <property type="component" value="Unassembled WGS sequence"/>
</dbReference>
<dbReference type="Gene3D" id="3.30.420.10">
    <property type="entry name" value="Ribonuclease H-like superfamily/Ribonuclease H"/>
    <property type="match status" value="1"/>
</dbReference>
<feature type="compositionally biased region" description="Low complexity" evidence="1">
    <location>
        <begin position="229"/>
        <end position="248"/>
    </location>
</feature>
<dbReference type="AlphaFoldDB" id="A0ABD1BDC1"/>
<reference evidence="3 4" key="1">
    <citation type="submission" date="2024-04" db="EMBL/GenBank/DDBJ databases">
        <title>Genome assembly C_amara_ONT_v2.</title>
        <authorList>
            <person name="Yant L."/>
            <person name="Moore C."/>
            <person name="Slenker M."/>
        </authorList>
    </citation>
    <scope>NUCLEOTIDE SEQUENCE [LARGE SCALE GENOMIC DNA]</scope>
    <source>
        <tissue evidence="3">Leaf</tissue>
    </source>
</reference>
<feature type="domain" description="Integrase catalytic" evidence="2">
    <location>
        <begin position="1"/>
        <end position="106"/>
    </location>
</feature>
<feature type="region of interest" description="Disordered" evidence="1">
    <location>
        <begin position="209"/>
        <end position="295"/>
    </location>
</feature>
<organism evidence="3 4">
    <name type="scientific">Cardamine amara subsp. amara</name>
    <dbReference type="NCBI Taxonomy" id="228776"/>
    <lineage>
        <taxon>Eukaryota</taxon>
        <taxon>Viridiplantae</taxon>
        <taxon>Streptophyta</taxon>
        <taxon>Embryophyta</taxon>
        <taxon>Tracheophyta</taxon>
        <taxon>Spermatophyta</taxon>
        <taxon>Magnoliopsida</taxon>
        <taxon>eudicotyledons</taxon>
        <taxon>Gunneridae</taxon>
        <taxon>Pentapetalae</taxon>
        <taxon>rosids</taxon>
        <taxon>malvids</taxon>
        <taxon>Brassicales</taxon>
        <taxon>Brassicaceae</taxon>
        <taxon>Cardamineae</taxon>
        <taxon>Cardamine</taxon>
    </lineage>
</organism>
<dbReference type="InterPro" id="IPR036397">
    <property type="entry name" value="RNaseH_sf"/>
</dbReference>
<dbReference type="PANTHER" id="PTHR42648">
    <property type="entry name" value="TRANSPOSASE, PUTATIVE-RELATED"/>
    <property type="match status" value="1"/>
</dbReference>
<feature type="compositionally biased region" description="Pro residues" evidence="1">
    <location>
        <begin position="276"/>
        <end position="295"/>
    </location>
</feature>
<protein>
    <submittedName>
        <fullName evidence="3">Retrovirus-related Pol polyprotein from transposon RE1</fullName>
    </submittedName>
</protein>
<dbReference type="InterPro" id="IPR001584">
    <property type="entry name" value="Integrase_cat-core"/>
</dbReference>
<accession>A0ABD1BDC1</accession>